<evidence type="ECO:0000256" key="1">
    <source>
        <dbReference type="SAM" id="Phobius"/>
    </source>
</evidence>
<feature type="transmembrane region" description="Helical" evidence="1">
    <location>
        <begin position="50"/>
        <end position="74"/>
    </location>
</feature>
<keyword evidence="1" id="KW-0812">Transmembrane</keyword>
<gene>
    <name evidence="2" type="ORF">MPOL1434_LOCUS3858</name>
</gene>
<evidence type="ECO:0000313" key="2">
    <source>
        <dbReference type="EMBL" id="CAD8366314.1"/>
    </source>
</evidence>
<dbReference type="AlphaFoldDB" id="A0A7S0FL70"/>
<keyword evidence="1" id="KW-0472">Membrane</keyword>
<dbReference type="InterPro" id="IPR010530">
    <property type="entry name" value="B12D"/>
</dbReference>
<dbReference type="EMBL" id="HBEJ01006533">
    <property type="protein sequence ID" value="CAD8366314.1"/>
    <property type="molecule type" value="Transcribed_RNA"/>
</dbReference>
<proteinExistence type="predicted"/>
<name>A0A7S0FL70_9STRA</name>
<reference evidence="2" key="1">
    <citation type="submission" date="2021-01" db="EMBL/GenBank/DDBJ databases">
        <authorList>
            <person name="Corre E."/>
            <person name="Pelletier E."/>
            <person name="Niang G."/>
            <person name="Scheremetjew M."/>
            <person name="Finn R."/>
            <person name="Kale V."/>
            <person name="Holt S."/>
            <person name="Cochrane G."/>
            <person name="Meng A."/>
            <person name="Brown T."/>
            <person name="Cohen L."/>
        </authorList>
    </citation>
    <scope>NUCLEOTIDE SEQUENCE</scope>
    <source>
        <strain evidence="2">CCMP3303</strain>
    </source>
</reference>
<protein>
    <submittedName>
        <fullName evidence="2">Uncharacterized protein</fullName>
    </submittedName>
</protein>
<organism evidence="2">
    <name type="scientific">Minutocellus polymorphus</name>
    <dbReference type="NCBI Taxonomy" id="265543"/>
    <lineage>
        <taxon>Eukaryota</taxon>
        <taxon>Sar</taxon>
        <taxon>Stramenopiles</taxon>
        <taxon>Ochrophyta</taxon>
        <taxon>Bacillariophyta</taxon>
        <taxon>Mediophyceae</taxon>
        <taxon>Cymatosirophycidae</taxon>
        <taxon>Cymatosirales</taxon>
        <taxon>Cymatosiraceae</taxon>
        <taxon>Minutocellus</taxon>
    </lineage>
</organism>
<dbReference type="Pfam" id="PF06522">
    <property type="entry name" value="B12D"/>
    <property type="match status" value="1"/>
</dbReference>
<sequence>MNALRQTAARTIRKDLAVIQRRFASGSAVPPLNKYTYSFRERWLSDPATYPIMVVMGCALTFVTGASIHALTCYKDVQIDPAKRNSKLQTWGKEEKYTPLVGKAIGWNMYGKEGLGVDHEKWQKEHEEYLHRNQK</sequence>
<accession>A0A7S0FL70</accession>
<keyword evidence="1" id="KW-1133">Transmembrane helix</keyword>